<evidence type="ECO:0000256" key="5">
    <source>
        <dbReference type="ARBA" id="ARBA00022729"/>
    </source>
</evidence>
<dbReference type="InterPro" id="IPR001508">
    <property type="entry name" value="Iono_Glu_rcpt_met"/>
</dbReference>
<feature type="binding site" evidence="17">
    <location>
        <position position="700"/>
    </location>
    <ligand>
        <name>L-glutamate</name>
        <dbReference type="ChEBI" id="CHEBI:29985"/>
    </ligand>
</feature>
<keyword evidence="10" id="KW-0675">Receptor</keyword>
<evidence type="ECO:0000256" key="7">
    <source>
        <dbReference type="ARBA" id="ARBA00023018"/>
    </source>
</evidence>
<feature type="compositionally biased region" description="Low complexity" evidence="20">
    <location>
        <begin position="906"/>
        <end position="920"/>
    </location>
</feature>
<dbReference type="FunFam" id="1.10.287.70:FF:000064">
    <property type="entry name" value="Glutamate receptor ionotropic, kainate"/>
    <property type="match status" value="1"/>
</dbReference>
<feature type="domain" description="Ionotropic glutamate receptor C-terminal" evidence="23">
    <location>
        <begin position="443"/>
        <end position="814"/>
    </location>
</feature>
<evidence type="ECO:0000259" key="24">
    <source>
        <dbReference type="SMART" id="SM00918"/>
    </source>
</evidence>
<name>A0AAN8WIB0_HALRR</name>
<dbReference type="SUPFAM" id="SSF53822">
    <property type="entry name" value="Periplasmic binding protein-like I"/>
    <property type="match status" value="1"/>
</dbReference>
<evidence type="ECO:0000256" key="18">
    <source>
        <dbReference type="PIRSR" id="PIRSR601508-2"/>
    </source>
</evidence>
<feature type="transmembrane region" description="Helical" evidence="21">
    <location>
        <begin position="843"/>
        <end position="864"/>
    </location>
</feature>
<evidence type="ECO:0000256" key="20">
    <source>
        <dbReference type="SAM" id="MobiDB-lite"/>
    </source>
</evidence>
<feature type="domain" description="Ionotropic glutamate receptor L-glutamate and glycine-binding" evidence="24">
    <location>
        <begin position="453"/>
        <end position="518"/>
    </location>
</feature>
<feature type="chain" id="PRO_5042964461" description="Glutamate receptor 1" evidence="22">
    <location>
        <begin position="22"/>
        <end position="926"/>
    </location>
</feature>
<dbReference type="Gene3D" id="3.40.50.2300">
    <property type="match status" value="3"/>
</dbReference>
<keyword evidence="6 21" id="KW-1133">Transmembrane helix</keyword>
<evidence type="ECO:0000259" key="23">
    <source>
        <dbReference type="SMART" id="SM00079"/>
    </source>
</evidence>
<proteinExistence type="inferred from homology"/>
<dbReference type="Pfam" id="PF01094">
    <property type="entry name" value="ANF_receptor"/>
    <property type="match status" value="1"/>
</dbReference>
<evidence type="ECO:0000256" key="1">
    <source>
        <dbReference type="ARBA" id="ARBA00008685"/>
    </source>
</evidence>
<keyword evidence="11" id="KW-0325">Glycoprotein</keyword>
<dbReference type="FunFam" id="3.40.190.10:FF:000147">
    <property type="entry name" value="Uncharacterized protein, isoform C"/>
    <property type="match status" value="1"/>
</dbReference>
<dbReference type="InterPro" id="IPR001828">
    <property type="entry name" value="ANF_lig-bd_rcpt"/>
</dbReference>
<dbReference type="InterPro" id="IPR019594">
    <property type="entry name" value="Glu/Gly-bd"/>
</dbReference>
<feature type="transmembrane region" description="Helical" evidence="21">
    <location>
        <begin position="646"/>
        <end position="670"/>
    </location>
</feature>
<evidence type="ECO:0000256" key="10">
    <source>
        <dbReference type="ARBA" id="ARBA00023170"/>
    </source>
</evidence>
<feature type="transmembrane region" description="Helical" evidence="21">
    <location>
        <begin position="574"/>
        <end position="596"/>
    </location>
</feature>
<evidence type="ECO:0000256" key="3">
    <source>
        <dbReference type="ARBA" id="ARBA00022475"/>
    </source>
</evidence>
<feature type="signal peptide" evidence="22">
    <location>
        <begin position="1"/>
        <end position="21"/>
    </location>
</feature>
<evidence type="ECO:0000256" key="13">
    <source>
        <dbReference type="ARBA" id="ARBA00023286"/>
    </source>
</evidence>
<evidence type="ECO:0000256" key="8">
    <source>
        <dbReference type="ARBA" id="ARBA00023065"/>
    </source>
</evidence>
<protein>
    <recommendedName>
        <fullName evidence="16">Glutamate receptor 1</fullName>
    </recommendedName>
</protein>
<feature type="site" description="Interaction with the cone snail toxin Con-ikot-ikot" evidence="18">
    <location>
        <position position="706"/>
    </location>
</feature>
<dbReference type="SMART" id="SM00079">
    <property type="entry name" value="PBPe"/>
    <property type="match status" value="1"/>
</dbReference>
<evidence type="ECO:0000256" key="2">
    <source>
        <dbReference type="ARBA" id="ARBA00022448"/>
    </source>
</evidence>
<dbReference type="GO" id="GO:0008328">
    <property type="term" value="C:ionotropic glutamate receptor complex"/>
    <property type="evidence" value="ECO:0007669"/>
    <property type="project" value="UniProtKB-ARBA"/>
</dbReference>
<evidence type="ECO:0000256" key="21">
    <source>
        <dbReference type="SAM" id="Phobius"/>
    </source>
</evidence>
<dbReference type="EMBL" id="JAXCGZ010022705">
    <property type="protein sequence ID" value="KAK7026645.1"/>
    <property type="molecule type" value="Genomic_DNA"/>
</dbReference>
<dbReference type="Pfam" id="PF10613">
    <property type="entry name" value="Lig_chan-Glu_bd"/>
    <property type="match status" value="1"/>
</dbReference>
<feature type="binding site" evidence="17">
    <location>
        <position position="701"/>
    </location>
    <ligand>
        <name>L-glutamate</name>
        <dbReference type="ChEBI" id="CHEBI:29985"/>
    </ligand>
</feature>
<keyword evidence="12" id="KW-0628">Postsynaptic cell membrane</keyword>
<evidence type="ECO:0000256" key="14">
    <source>
        <dbReference type="ARBA" id="ARBA00023303"/>
    </source>
</evidence>
<dbReference type="InterPro" id="IPR028082">
    <property type="entry name" value="Peripla_BP_I"/>
</dbReference>
<keyword evidence="2" id="KW-0813">Transport</keyword>
<dbReference type="PANTHER" id="PTHR18966">
    <property type="entry name" value="IONOTROPIC GLUTAMATE RECEPTOR"/>
    <property type="match status" value="1"/>
</dbReference>
<dbReference type="InterPro" id="IPR001320">
    <property type="entry name" value="Iontro_rcpt_C"/>
</dbReference>
<evidence type="ECO:0000256" key="12">
    <source>
        <dbReference type="ARBA" id="ARBA00023257"/>
    </source>
</evidence>
<comment type="subcellular location">
    <subcellularLocation>
        <location evidence="15">Postsynaptic cell membrane</location>
        <topology evidence="15">Multi-pass membrane protein</topology>
    </subcellularLocation>
</comment>
<keyword evidence="14" id="KW-0407">Ion channel</keyword>
<dbReference type="GO" id="GO:0045211">
    <property type="term" value="C:postsynaptic membrane"/>
    <property type="evidence" value="ECO:0007669"/>
    <property type="project" value="UniProtKB-SubCell"/>
</dbReference>
<feature type="site" description="Interaction with the cone snail toxin Con-ikot-ikot" evidence="18">
    <location>
        <position position="797"/>
    </location>
</feature>
<evidence type="ECO:0000256" key="17">
    <source>
        <dbReference type="PIRSR" id="PIRSR601508-1"/>
    </source>
</evidence>
<dbReference type="Pfam" id="PF00060">
    <property type="entry name" value="Lig_chan"/>
    <property type="match status" value="1"/>
</dbReference>
<evidence type="ECO:0000313" key="26">
    <source>
        <dbReference type="Proteomes" id="UP001381693"/>
    </source>
</evidence>
<accession>A0AAN8WIB0</accession>
<reference evidence="25 26" key="1">
    <citation type="submission" date="2023-11" db="EMBL/GenBank/DDBJ databases">
        <title>Halocaridina rubra genome assembly.</title>
        <authorList>
            <person name="Smith C."/>
        </authorList>
    </citation>
    <scope>NUCLEOTIDE SEQUENCE [LARGE SCALE GENOMIC DNA]</scope>
    <source>
        <strain evidence="25">EP-1</strain>
        <tissue evidence="25">Whole</tissue>
    </source>
</reference>
<dbReference type="SUPFAM" id="SSF53850">
    <property type="entry name" value="Periplasmic binding protein-like II"/>
    <property type="match status" value="1"/>
</dbReference>
<keyword evidence="4 21" id="KW-0812">Transmembrane</keyword>
<evidence type="ECO:0000256" key="11">
    <source>
        <dbReference type="ARBA" id="ARBA00023180"/>
    </source>
</evidence>
<feature type="binding site" evidence="17">
    <location>
        <position position="534"/>
    </location>
    <ligand>
        <name>L-glutamate</name>
        <dbReference type="ChEBI" id="CHEBI:29985"/>
    </ligand>
</feature>
<evidence type="ECO:0000256" key="15">
    <source>
        <dbReference type="ARBA" id="ARBA00034104"/>
    </source>
</evidence>
<keyword evidence="9 21" id="KW-0472">Membrane</keyword>
<feature type="binding site" evidence="17">
    <location>
        <position position="529"/>
    </location>
    <ligand>
        <name>L-glutamate</name>
        <dbReference type="ChEBI" id="CHEBI:29985"/>
    </ligand>
</feature>
<dbReference type="SMART" id="SM00918">
    <property type="entry name" value="Lig_chan-Glu_bd"/>
    <property type="match status" value="1"/>
</dbReference>
<evidence type="ECO:0000313" key="25">
    <source>
        <dbReference type="EMBL" id="KAK7026645.1"/>
    </source>
</evidence>
<evidence type="ECO:0000256" key="9">
    <source>
        <dbReference type="ARBA" id="ARBA00023136"/>
    </source>
</evidence>
<dbReference type="SUPFAM" id="SSF81324">
    <property type="entry name" value="Voltage-gated potassium channels"/>
    <property type="match status" value="1"/>
</dbReference>
<dbReference type="FunFam" id="3.40.50.2300:FF:000004">
    <property type="entry name" value="Glutamate receptor, ionotropic, AMPA 2"/>
    <property type="match status" value="1"/>
</dbReference>
<dbReference type="CDD" id="cd06382">
    <property type="entry name" value="PBP1_iGluR_Kainate"/>
    <property type="match status" value="1"/>
</dbReference>
<organism evidence="25 26">
    <name type="scientific">Halocaridina rubra</name>
    <name type="common">Hawaiian red shrimp</name>
    <dbReference type="NCBI Taxonomy" id="373956"/>
    <lineage>
        <taxon>Eukaryota</taxon>
        <taxon>Metazoa</taxon>
        <taxon>Ecdysozoa</taxon>
        <taxon>Arthropoda</taxon>
        <taxon>Crustacea</taxon>
        <taxon>Multicrustacea</taxon>
        <taxon>Malacostraca</taxon>
        <taxon>Eumalacostraca</taxon>
        <taxon>Eucarida</taxon>
        <taxon>Decapoda</taxon>
        <taxon>Pleocyemata</taxon>
        <taxon>Caridea</taxon>
        <taxon>Atyoidea</taxon>
        <taxon>Atyidae</taxon>
        <taxon>Halocaridina</taxon>
    </lineage>
</organism>
<keyword evidence="7" id="KW-0770">Synapse</keyword>
<dbReference type="GO" id="GO:0004970">
    <property type="term" value="F:glutamate-gated receptor activity"/>
    <property type="evidence" value="ECO:0007669"/>
    <property type="project" value="UniProtKB-ARBA"/>
</dbReference>
<feature type="disulfide bond" evidence="19">
    <location>
        <begin position="763"/>
        <end position="821"/>
    </location>
</feature>
<evidence type="ECO:0000256" key="19">
    <source>
        <dbReference type="PIRSR" id="PIRSR601508-3"/>
    </source>
</evidence>
<evidence type="ECO:0000256" key="22">
    <source>
        <dbReference type="SAM" id="SignalP"/>
    </source>
</evidence>
<comment type="caution">
    <text evidence="25">The sequence shown here is derived from an EMBL/GenBank/DDBJ whole genome shotgun (WGS) entry which is preliminary data.</text>
</comment>
<evidence type="ECO:0000256" key="16">
    <source>
        <dbReference type="ARBA" id="ARBA00072754"/>
    </source>
</evidence>
<feature type="binding site" evidence="17">
    <location>
        <position position="751"/>
    </location>
    <ligand>
        <name>L-glutamate</name>
        <dbReference type="ChEBI" id="CHEBI:29985"/>
    </ligand>
</feature>
<keyword evidence="5 22" id="KW-0732">Signal</keyword>
<evidence type="ECO:0000256" key="6">
    <source>
        <dbReference type="ARBA" id="ARBA00022989"/>
    </source>
</evidence>
<comment type="similarity">
    <text evidence="1">Belongs to the glutamate-gated ion channel (TC 1.A.10.1) family.</text>
</comment>
<keyword evidence="8" id="KW-0406">Ion transport</keyword>
<dbReference type="Proteomes" id="UP001381693">
    <property type="component" value="Unassembled WGS sequence"/>
</dbReference>
<feature type="region of interest" description="Disordered" evidence="20">
    <location>
        <begin position="895"/>
        <end position="926"/>
    </location>
</feature>
<keyword evidence="13" id="KW-1071">Ligand-gated ion channel</keyword>
<dbReference type="AlphaFoldDB" id="A0AAN8WIB0"/>
<feature type="site" description="Interaction with the cone snail toxin Con-ikot-ikot" evidence="18">
    <location>
        <position position="502"/>
    </location>
</feature>
<gene>
    <name evidence="25" type="ORF">SK128_015457</name>
</gene>
<feature type="site" description="Crucial to convey clamshell closure to channel opening" evidence="18">
    <location>
        <position position="679"/>
    </location>
</feature>
<keyword evidence="3" id="KW-1003">Cell membrane</keyword>
<dbReference type="PRINTS" id="PR00177">
    <property type="entry name" value="NMDARECEPTOR"/>
</dbReference>
<keyword evidence="19" id="KW-1015">Disulfide bond</keyword>
<dbReference type="Gene3D" id="3.40.190.10">
    <property type="entry name" value="Periplasmic binding protein-like II"/>
    <property type="match status" value="2"/>
</dbReference>
<dbReference type="FunFam" id="3.40.190.10:FF:000060">
    <property type="entry name" value="Glutamate receptor ionotropic, kainate 1"/>
    <property type="match status" value="1"/>
</dbReference>
<sequence length="926" mass="104697">MKITLLSSTFVLCCCLWRVFALPDTIVIGGIFDAKDERQELAFRYAVDRVNRDRSTLSRSMLRAQVEKLPADDSFHASKRVCMLLRTGVAAIFGPQSENTANHVQSICDAMEVPHIETRWDYKLTRDEYSVNLYPYPPSLSKAYLDILKELQWKSFVILYDSNEGLVRLQDLLMEKKFTVTVRQLNEDGDYRPLLKDIKRSQETRIVLDVAQEKIYHVLKQAAQIGLMREYHNYFITSLDFNLIDIEDFRYGGTNITGIQLIDPKNEQLAQVVEEWMYGELKYGRALPPHLKHITTEAALMYDAVHLFAKALDDLDASHDVIIDKLYCEGDKAWQHGSSLINYMKLYSSRPPTGGTRGGMPGGRFGPIANYSYHDQVQVFGLTGLIKFDTQGFRSDFKLDILEMDVKEGLKKVGTWTKHEGANYTRSWKDAVGAVELNLHNKTLIVSTALTPPYSMLKDSSERLQGNDRFEGFCIDLIDEIAKIRGFNYTFKEVDDGNYGSRNRETGEWDGIVRELLDHKADLGIVDFTITYEREEAVDFSMPFMNLGISIIYKKPQKKAPSLFSFMSPFSVDVWIYMATAYLGVSVLLFILARMVPEEWECPYPCIQEPEELENSFTLLNCLWFIIGTFLCQGGDIAPKAVSTRIVAGIWWFFTLIMISSYTANLAAFLTVERMDSPIEGAEDLAKQTKIKYGCKAGGSTYTFFRDSNIPTYQRMWAAMSNARPSVFTASNDDGVERVSKSGGQYAFLMESSSIEYEVERKCDLMQVGSLLDSKSYGIALPPGSPYTGPISSAILKLKESGVLHMLKTRWWKQRKGGGRCQTEESKDAASAAELGLENVGGVFVVMVGGFIISIFVACCEFLWKARKLATEDGASFSEELRKELLFIINCRESEKAVRKKPSPAETDSSSIYDESSSTYGYSDKK</sequence>
<keyword evidence="26" id="KW-1185">Reference proteome</keyword>
<dbReference type="Gene3D" id="1.10.287.70">
    <property type="match status" value="1"/>
</dbReference>
<dbReference type="InterPro" id="IPR015683">
    <property type="entry name" value="Ionotropic_Glu_rcpt"/>
</dbReference>
<evidence type="ECO:0000256" key="4">
    <source>
        <dbReference type="ARBA" id="ARBA00022692"/>
    </source>
</evidence>